<feature type="region of interest" description="Disordered" evidence="1">
    <location>
        <begin position="232"/>
        <end position="255"/>
    </location>
</feature>
<dbReference type="BioCyc" id="RSPH349102:G1G8M-4261-MONOMER"/>
<feature type="compositionally biased region" description="Basic residues" evidence="1">
    <location>
        <begin position="243"/>
        <end position="255"/>
    </location>
</feature>
<evidence type="ECO:0000256" key="1">
    <source>
        <dbReference type="SAM" id="MobiDB-lite"/>
    </source>
</evidence>
<accession>A4X015</accession>
<reference evidence="2" key="1">
    <citation type="submission" date="2007-04" db="EMBL/GenBank/DDBJ databases">
        <title>Complete sequence of plasmid pRSPA02 of Rhodobacter sphaeroides ATCC 17025.</title>
        <authorList>
            <consortium name="US DOE Joint Genome Institute"/>
            <person name="Copeland A."/>
            <person name="Lucas S."/>
            <person name="Lapidus A."/>
            <person name="Barry K."/>
            <person name="Detter J.C."/>
            <person name="Glavina del Rio T."/>
            <person name="Hammon N."/>
            <person name="Israni S."/>
            <person name="Dalin E."/>
            <person name="Tice H."/>
            <person name="Pitluck S."/>
            <person name="Chertkov O."/>
            <person name="Brettin T."/>
            <person name="Bruce D."/>
            <person name="Han C."/>
            <person name="Schmutz J."/>
            <person name="Larimer F."/>
            <person name="Land M."/>
            <person name="Hauser L."/>
            <person name="Kyrpides N."/>
            <person name="Kim E."/>
            <person name="Richardson P."/>
            <person name="Mackenzie C."/>
            <person name="Choudhary M."/>
            <person name="Donohue T.J."/>
            <person name="Kaplan S."/>
        </authorList>
    </citation>
    <scope>NUCLEOTIDE SEQUENCE [LARGE SCALE GENOMIC DNA]</scope>
    <source>
        <strain evidence="2">ATCC 17025</strain>
        <plasmid evidence="2">pRSPA02</plasmid>
    </source>
</reference>
<protein>
    <submittedName>
        <fullName evidence="2">Uncharacterized protein</fullName>
    </submittedName>
</protein>
<gene>
    <name evidence="2" type="ordered locus">Rsph17025_4128</name>
</gene>
<keyword evidence="2" id="KW-0614">Plasmid</keyword>
<proteinExistence type="predicted"/>
<evidence type="ECO:0000313" key="2">
    <source>
        <dbReference type="EMBL" id="ABP72979.1"/>
    </source>
</evidence>
<feature type="region of interest" description="Disordered" evidence="1">
    <location>
        <begin position="1"/>
        <end position="48"/>
    </location>
</feature>
<dbReference type="AlphaFoldDB" id="A4X015"/>
<name>A4X015_CERS5</name>
<dbReference type="KEGG" id="rsq:Rsph17025_4128"/>
<organism evidence="2">
    <name type="scientific">Cereibacter sphaeroides (strain ATCC 17025 / ATH 2.4.3)</name>
    <name type="common">Rhodobacter sphaeroides</name>
    <dbReference type="NCBI Taxonomy" id="349102"/>
    <lineage>
        <taxon>Bacteria</taxon>
        <taxon>Pseudomonadati</taxon>
        <taxon>Pseudomonadota</taxon>
        <taxon>Alphaproteobacteria</taxon>
        <taxon>Rhodobacterales</taxon>
        <taxon>Paracoccaceae</taxon>
        <taxon>Cereibacter</taxon>
    </lineage>
</organism>
<dbReference type="HOGENOM" id="CLU_1089413_0_0_5"/>
<dbReference type="EMBL" id="CP000663">
    <property type="protein sequence ID" value="ABP72979.1"/>
    <property type="molecule type" value="Genomic_DNA"/>
</dbReference>
<feature type="compositionally biased region" description="Polar residues" evidence="1">
    <location>
        <begin position="92"/>
        <end position="106"/>
    </location>
</feature>
<feature type="region of interest" description="Disordered" evidence="1">
    <location>
        <begin position="75"/>
        <end position="147"/>
    </location>
</feature>
<sequence length="255" mass="26985">MRAPRAAPPSGTSQHRATRHPEGRGAGCSRPGQQPIRRSPRKNLSAQGEKGLFPLFPAVQGGLFYLPLFAGPAPKNRTKPLPSSFHREQREQGNGTAESGTSQGNGFRSLFPCEDGRSGTAGTVPPGRPSRRVPQSGSGGRLAATPRKELPPACDRLFGQIEKTCDILDGQTLGQKQQGVGHAGLDNFGGPGVECLPQLVAVVVGEKHLGHHTVTLAGKGALWHRVLLSSSRPAQPPHGMPARAKRHLRHAVPSV</sequence>
<geneLocation type="plasmid" evidence="2">
    <name>pRSPA02</name>
</geneLocation>